<evidence type="ECO:0000256" key="4">
    <source>
        <dbReference type="ARBA" id="ARBA00022737"/>
    </source>
</evidence>
<dbReference type="InterPro" id="IPR041552">
    <property type="entry name" value="UvrA_DNA-bd"/>
</dbReference>
<keyword evidence="13" id="KW-0234">DNA repair</keyword>
<organism evidence="18 19">
    <name type="scientific">Peribacillus huizhouensis</name>
    <dbReference type="NCBI Taxonomy" id="1501239"/>
    <lineage>
        <taxon>Bacteria</taxon>
        <taxon>Bacillati</taxon>
        <taxon>Bacillota</taxon>
        <taxon>Bacilli</taxon>
        <taxon>Bacillales</taxon>
        <taxon>Bacillaceae</taxon>
        <taxon>Peribacillus</taxon>
    </lineage>
</organism>
<keyword evidence="12" id="KW-0238">DNA-binding</keyword>
<evidence type="ECO:0000256" key="11">
    <source>
        <dbReference type="ARBA" id="ARBA00022881"/>
    </source>
</evidence>
<dbReference type="Gene3D" id="1.20.1580.10">
    <property type="entry name" value="ABC transporter ATPase like domain"/>
    <property type="match status" value="2"/>
</dbReference>
<keyword evidence="4" id="KW-0677">Repeat</keyword>
<keyword evidence="7" id="KW-0228">DNA excision</keyword>
<evidence type="ECO:0000256" key="2">
    <source>
        <dbReference type="ARBA" id="ARBA00022490"/>
    </source>
</evidence>
<keyword evidence="10" id="KW-0067">ATP-binding</keyword>
<evidence type="ECO:0000256" key="1">
    <source>
        <dbReference type="ARBA" id="ARBA00004496"/>
    </source>
</evidence>
<keyword evidence="2" id="KW-0963">Cytoplasm</keyword>
<feature type="domain" description="ABC transporter" evidence="17">
    <location>
        <begin position="2"/>
        <end position="443"/>
    </location>
</feature>
<dbReference type="Pfam" id="PF17755">
    <property type="entry name" value="UvrA_DNA-bind"/>
    <property type="match status" value="1"/>
</dbReference>
<evidence type="ECO:0000256" key="9">
    <source>
        <dbReference type="ARBA" id="ARBA00022833"/>
    </source>
</evidence>
<keyword evidence="5" id="KW-0547">Nucleotide-binding</keyword>
<comment type="similarity">
    <text evidence="14">Belongs to the ABC transporter superfamily. UvrA family.</text>
</comment>
<evidence type="ECO:0000256" key="8">
    <source>
        <dbReference type="ARBA" id="ARBA00022771"/>
    </source>
</evidence>
<evidence type="ECO:0000256" key="14">
    <source>
        <dbReference type="ARBA" id="ARBA00038000"/>
    </source>
</evidence>
<dbReference type="Gene3D" id="3.40.50.300">
    <property type="entry name" value="P-loop containing nucleotide triphosphate hydrolases"/>
    <property type="match status" value="3"/>
</dbReference>
<evidence type="ECO:0000256" key="15">
    <source>
        <dbReference type="ARBA" id="ARBA00039316"/>
    </source>
</evidence>
<evidence type="ECO:0000313" key="19">
    <source>
        <dbReference type="Proteomes" id="UP000626697"/>
    </source>
</evidence>
<keyword evidence="6" id="KW-0227">DNA damage</keyword>
<evidence type="ECO:0000256" key="7">
    <source>
        <dbReference type="ARBA" id="ARBA00022769"/>
    </source>
</evidence>
<comment type="subcellular location">
    <subcellularLocation>
        <location evidence="1">Cytoplasm</location>
    </subcellularLocation>
</comment>
<dbReference type="EMBL" id="JACJHX010000004">
    <property type="protein sequence ID" value="MBA9026437.1"/>
    <property type="molecule type" value="Genomic_DNA"/>
</dbReference>
<sequence>MSEIKDEIILRGLKEHNLRNVDLNIPKEKIIVFTGLSGSGKSSVVFDTLARESRRQMILNYPHYVRYQMPRYERPDADLMQNLSPVVVVEQRLIGGNSRSTVGTYMDINPLIRLLFSRIGKPSIGTASDFLSQSSFGRCPECSGFGEVIAPDLNKMIDYDKSLRDYAVKFKPLSPSGWQGNWMMTCGLFDPDKPIKDYPEEKRRLLLYGPPEGEKVNAPFHTKNGPQKHDWDGLLPRFTRLYINRDISKLKGVTQDDVIAVSTRSLCPTCQGSGLNPKVLACRINGLNIAAYDQLELTELLEELKKIKDPLGEYIALQAIPHIKQLVEMGLGYLSLSRKMGTLSGGEAQRVKIARHLGSSLNNITYIFDEPSAGLHPEEVDLLIQMLKRIKAQHNTVIVIEHNLSVIKVADEIIEMGPGAGVNGGEVVYQGKLQGLKDSPTATALNHKLKINKNPRDIKDYFTINRVSNNNLKNISVNIPKNVLVSMCGVSGSGKSSLMLEAFTKRYPETIMVGQGGIGISNRSTLATYMGIMDDIRAIFSKETGQPAGLFSFNTSGACSICKGKGVLTPDVAFADPVTIPCEACGGTRYSDEALSYRYQDKNIVEILDLTIDEAIHYFKIPKIIKRVQTLKDVGLGYLTLGQTTSSLSGGETQRLKLASHLQKEGQIYLLDEPSLGLHTEDNEKLLDVFQNLVNRGNSVIIIEHNLNFIAASDWVIELGPGGGKQGGQIILEGTPEEMLHAETLTAKWLKDGVRKLKCGTFY</sequence>
<reference evidence="18 19" key="1">
    <citation type="submission" date="2020-08" db="EMBL/GenBank/DDBJ databases">
        <title>Genomic Encyclopedia of Type Strains, Phase IV (KMG-IV): sequencing the most valuable type-strain genomes for metagenomic binning, comparative biology and taxonomic classification.</title>
        <authorList>
            <person name="Goeker M."/>
        </authorList>
    </citation>
    <scope>NUCLEOTIDE SEQUENCE [LARGE SCALE GENOMIC DNA]</scope>
    <source>
        <strain evidence="18 19">DSM 105481</strain>
    </source>
</reference>
<evidence type="ECO:0000256" key="5">
    <source>
        <dbReference type="ARBA" id="ARBA00022741"/>
    </source>
</evidence>
<keyword evidence="8" id="KW-0863">Zinc-finger</keyword>
<dbReference type="PROSITE" id="PS50893">
    <property type="entry name" value="ABC_TRANSPORTER_2"/>
    <property type="match status" value="2"/>
</dbReference>
<proteinExistence type="inferred from homology"/>
<evidence type="ECO:0000313" key="18">
    <source>
        <dbReference type="EMBL" id="MBA9026437.1"/>
    </source>
</evidence>
<keyword evidence="3" id="KW-0479">Metal-binding</keyword>
<dbReference type="RefSeq" id="WP_182502285.1">
    <property type="nucleotide sequence ID" value="NZ_JACJHX010000004.1"/>
</dbReference>
<keyword evidence="9" id="KW-0862">Zinc</keyword>
<dbReference type="InterPro" id="IPR027417">
    <property type="entry name" value="P-loop_NTPase"/>
</dbReference>
<evidence type="ECO:0000256" key="6">
    <source>
        <dbReference type="ARBA" id="ARBA00022763"/>
    </source>
</evidence>
<accession>A0ABR6CN18</accession>
<evidence type="ECO:0000256" key="16">
    <source>
        <dbReference type="ARBA" id="ARBA00042156"/>
    </source>
</evidence>
<evidence type="ECO:0000256" key="3">
    <source>
        <dbReference type="ARBA" id="ARBA00022723"/>
    </source>
</evidence>
<evidence type="ECO:0000256" key="13">
    <source>
        <dbReference type="ARBA" id="ARBA00023204"/>
    </source>
</evidence>
<dbReference type="PANTHER" id="PTHR43152">
    <property type="entry name" value="UVRABC SYSTEM PROTEIN A"/>
    <property type="match status" value="1"/>
</dbReference>
<dbReference type="Proteomes" id="UP000626697">
    <property type="component" value="Unassembled WGS sequence"/>
</dbReference>
<evidence type="ECO:0000259" key="17">
    <source>
        <dbReference type="PROSITE" id="PS50893"/>
    </source>
</evidence>
<dbReference type="Gene3D" id="1.10.8.280">
    <property type="entry name" value="ABC transporter ATPase domain-like"/>
    <property type="match status" value="1"/>
</dbReference>
<protein>
    <recommendedName>
        <fullName evidence="15">UvrABC system protein A</fullName>
    </recommendedName>
    <alternativeName>
        <fullName evidence="16">Excinuclease ABC subunit A</fullName>
    </alternativeName>
</protein>
<dbReference type="SUPFAM" id="SSF52540">
    <property type="entry name" value="P-loop containing nucleoside triphosphate hydrolases"/>
    <property type="match status" value="2"/>
</dbReference>
<dbReference type="PANTHER" id="PTHR43152:SF3">
    <property type="entry name" value="UVRABC SYSTEM PROTEIN A"/>
    <property type="match status" value="1"/>
</dbReference>
<dbReference type="InterPro" id="IPR003439">
    <property type="entry name" value="ABC_transporter-like_ATP-bd"/>
</dbReference>
<dbReference type="Pfam" id="PF00005">
    <property type="entry name" value="ABC_tran"/>
    <property type="match status" value="1"/>
</dbReference>
<keyword evidence="11" id="KW-0267">Excision nuclease</keyword>
<evidence type="ECO:0000256" key="12">
    <source>
        <dbReference type="ARBA" id="ARBA00023125"/>
    </source>
</evidence>
<evidence type="ECO:0000256" key="10">
    <source>
        <dbReference type="ARBA" id="ARBA00022840"/>
    </source>
</evidence>
<name>A0ABR6CN18_9BACI</name>
<comment type="caution">
    <text evidence="18">The sequence shown here is derived from an EMBL/GenBank/DDBJ whole genome shotgun (WGS) entry which is preliminary data.</text>
</comment>
<gene>
    <name evidence="18" type="ORF">HNP81_001722</name>
</gene>
<feature type="domain" description="ABC transporter" evidence="17">
    <location>
        <begin position="456"/>
        <end position="746"/>
    </location>
</feature>
<keyword evidence="19" id="KW-1185">Reference proteome</keyword>